<name>A0ABU1DBV2_9HYPH</name>
<dbReference type="Proteomes" id="UP001181622">
    <property type="component" value="Unassembled WGS sequence"/>
</dbReference>
<dbReference type="EMBL" id="JADBEO010000004">
    <property type="protein sequence ID" value="MDR4305595.1"/>
    <property type="molecule type" value="Genomic_DNA"/>
</dbReference>
<gene>
    <name evidence="3" type="ORF">IHQ68_03025</name>
</gene>
<evidence type="ECO:0000313" key="4">
    <source>
        <dbReference type="Proteomes" id="UP001181622"/>
    </source>
</evidence>
<feature type="compositionally biased region" description="Basic and acidic residues" evidence="2">
    <location>
        <begin position="244"/>
        <end position="265"/>
    </location>
</feature>
<feature type="region of interest" description="Disordered" evidence="2">
    <location>
        <begin position="208"/>
        <end position="265"/>
    </location>
</feature>
<accession>A0ABU1DBV2</accession>
<feature type="compositionally biased region" description="Basic and acidic residues" evidence="2">
    <location>
        <begin position="218"/>
        <end position="237"/>
    </location>
</feature>
<sequence length="331" mass="36018">MTRYLPKPSSDRSFGQAIAAWRAETNGKAPELEAEPRDFSGLESRRGWRSYTAYGVALALALGAGAAAASLATAPQLSDSLDTVAAIDAREQGFAANLDPAGQQKKAASLSRDVGAMKSEIARLQRALDQSRANQAAASRSATGQAAANAEEVKSLKAEIANLQKTLDATKGDAASRIEGLNARIEQSKQDAAQLAQLKERLERFEKFAQTDKTPASKRADVETTGSVDREARRDDQQAAQPEPVRDDRRERTMDDQRQASSRDEAPKVVRNWVVRDVQHGVALLEGREGMIEVVRGARAPGMGRVRSIERRDGQWVVVTDRGVVMEREQL</sequence>
<dbReference type="RefSeq" id="WP_309388714.1">
    <property type="nucleotide sequence ID" value="NZ_JADBEO010000004.1"/>
</dbReference>
<evidence type="ECO:0008006" key="5">
    <source>
        <dbReference type="Google" id="ProtNLM"/>
    </source>
</evidence>
<keyword evidence="4" id="KW-1185">Reference proteome</keyword>
<reference evidence="3" key="1">
    <citation type="submission" date="2020-10" db="EMBL/GenBank/DDBJ databases">
        <authorList>
            <person name="Abbas A."/>
            <person name="Razzaq R."/>
            <person name="Waqas M."/>
            <person name="Abbas N."/>
            <person name="Nielsen T.K."/>
            <person name="Hansen L.H."/>
            <person name="Hussain S."/>
            <person name="Shahid M."/>
        </authorList>
    </citation>
    <scope>NUCLEOTIDE SEQUENCE</scope>
    <source>
        <strain evidence="3">S14</strain>
    </source>
</reference>
<feature type="coiled-coil region" evidence="1">
    <location>
        <begin position="107"/>
        <end position="205"/>
    </location>
</feature>
<comment type="caution">
    <text evidence="3">The sequence shown here is derived from an EMBL/GenBank/DDBJ whole genome shotgun (WGS) entry which is preliminary data.</text>
</comment>
<evidence type="ECO:0000256" key="1">
    <source>
        <dbReference type="SAM" id="Coils"/>
    </source>
</evidence>
<keyword evidence="1" id="KW-0175">Coiled coil</keyword>
<proteinExistence type="predicted"/>
<evidence type="ECO:0000313" key="3">
    <source>
        <dbReference type="EMBL" id="MDR4305595.1"/>
    </source>
</evidence>
<protein>
    <recommendedName>
        <fullName evidence="5">Membrane-bound metallopeptidase</fullName>
    </recommendedName>
</protein>
<evidence type="ECO:0000256" key="2">
    <source>
        <dbReference type="SAM" id="MobiDB-lite"/>
    </source>
</evidence>
<organism evidence="3 4">
    <name type="scientific">Chelatococcus sambhunathii</name>
    <dbReference type="NCBI Taxonomy" id="363953"/>
    <lineage>
        <taxon>Bacteria</taxon>
        <taxon>Pseudomonadati</taxon>
        <taxon>Pseudomonadota</taxon>
        <taxon>Alphaproteobacteria</taxon>
        <taxon>Hyphomicrobiales</taxon>
        <taxon>Chelatococcaceae</taxon>
        <taxon>Chelatococcus</taxon>
    </lineage>
</organism>